<dbReference type="Pfam" id="PF00108">
    <property type="entry name" value="Thiolase_N"/>
    <property type="match status" value="1"/>
</dbReference>
<dbReference type="AlphaFoldDB" id="A0A1J5J1L4"/>
<feature type="domain" description="Thiolase C-terminal" evidence="2">
    <location>
        <begin position="231"/>
        <end position="373"/>
    </location>
</feature>
<sequence>MYITGLSVSKFGQTSLTLPEMMFSAIEGALKDAALEIKDIEAIYVSNNLSASSNNQCHLGAVLAGYFPGLHLPIFSLEAACGGGGVAVHQACISLKHYQRVLVVGGEKMSVSPDMLYFVAGDADREFDQREGLVFPAAGALAASTYMQKYGATMHDFALVSYKNHQNGNLNPNAHFFGKDVTMEMIENSKVICSPLRLFDCSANTDGAAAMVMERGKRTHRSIQIIGSAFATNHINFAQDRDPTDRKEVQKAASDAFRQANLTPKDIQVAEIHDGFTPVELIMLENLSFCGRGEAVKWIREGRTSRTGSLPVNPSGGLKACGHPVGATGIRQVAEIATQLRGEAGARQVANAQTGLAYNFGSLVGSAIVHILRK</sequence>
<dbReference type="InterPro" id="IPR055140">
    <property type="entry name" value="Thiolase_C_2"/>
</dbReference>
<dbReference type="InterPro" id="IPR016039">
    <property type="entry name" value="Thiolase-like"/>
</dbReference>
<gene>
    <name evidence="3" type="ORF">AUK40_01600</name>
</gene>
<dbReference type="Proteomes" id="UP000183245">
    <property type="component" value="Unassembled WGS sequence"/>
</dbReference>
<evidence type="ECO:0000313" key="4">
    <source>
        <dbReference type="Proteomes" id="UP000183245"/>
    </source>
</evidence>
<dbReference type="Gene3D" id="3.40.47.10">
    <property type="match status" value="1"/>
</dbReference>
<accession>A0A1J5J1L4</accession>
<dbReference type="InterPro" id="IPR020616">
    <property type="entry name" value="Thiolase_N"/>
</dbReference>
<dbReference type="InterPro" id="IPR002155">
    <property type="entry name" value="Thiolase"/>
</dbReference>
<reference evidence="3 4" key="1">
    <citation type="journal article" date="2016" name="Environ. Microbiol.">
        <title>Genomic resolution of a cold subsurface aquifer community provides metabolic insights for novel microbes adapted to high CO concentrations.</title>
        <authorList>
            <person name="Probst A.J."/>
            <person name="Castelle C.J."/>
            <person name="Singh A."/>
            <person name="Brown C.T."/>
            <person name="Anantharaman K."/>
            <person name="Sharon I."/>
            <person name="Hug L.A."/>
            <person name="Burstein D."/>
            <person name="Emerson J.B."/>
            <person name="Thomas B.C."/>
            <person name="Banfield J.F."/>
        </authorList>
    </citation>
    <scope>NUCLEOTIDE SEQUENCE [LARGE SCALE GENOMIC DNA]</scope>
    <source>
        <strain evidence="3">CG2_30_54_11</strain>
    </source>
</reference>
<dbReference type="STRING" id="1817892.AUK40_01600"/>
<dbReference type="CDD" id="cd00829">
    <property type="entry name" value="SCP-x_thiolase"/>
    <property type="match status" value="1"/>
</dbReference>
<dbReference type="Pfam" id="PF22691">
    <property type="entry name" value="Thiolase_C_1"/>
    <property type="match status" value="1"/>
</dbReference>
<protein>
    <recommendedName>
        <fullName evidence="5">Acetyl-CoA acetyltransferase</fullName>
    </recommendedName>
</protein>
<dbReference type="GO" id="GO:0016747">
    <property type="term" value="F:acyltransferase activity, transferring groups other than amino-acyl groups"/>
    <property type="evidence" value="ECO:0007669"/>
    <property type="project" value="InterPro"/>
</dbReference>
<dbReference type="EMBL" id="MNZT01000028">
    <property type="protein sequence ID" value="OIP98414.1"/>
    <property type="molecule type" value="Genomic_DNA"/>
</dbReference>
<evidence type="ECO:0000313" key="3">
    <source>
        <dbReference type="EMBL" id="OIP98414.1"/>
    </source>
</evidence>
<dbReference type="SUPFAM" id="SSF53901">
    <property type="entry name" value="Thiolase-like"/>
    <property type="match status" value="1"/>
</dbReference>
<dbReference type="PIRSF" id="PIRSF000429">
    <property type="entry name" value="Ac-CoA_Ac_transf"/>
    <property type="match status" value="1"/>
</dbReference>
<comment type="caution">
    <text evidence="3">The sequence shown here is derived from an EMBL/GenBank/DDBJ whole genome shotgun (WGS) entry which is preliminary data.</text>
</comment>
<evidence type="ECO:0000259" key="1">
    <source>
        <dbReference type="Pfam" id="PF00108"/>
    </source>
</evidence>
<feature type="domain" description="Thiolase N-terminal" evidence="1">
    <location>
        <begin position="13"/>
        <end position="213"/>
    </location>
</feature>
<proteinExistence type="predicted"/>
<organism evidence="3 4">
    <name type="scientific">Candidatus Wirthbacteria bacterium CG2_30_54_11</name>
    <dbReference type="NCBI Taxonomy" id="1817892"/>
    <lineage>
        <taxon>Bacteria</taxon>
        <taxon>Candidatus Wirthbacteria</taxon>
    </lineage>
</organism>
<dbReference type="PANTHER" id="PTHR42870">
    <property type="entry name" value="ACETYL-COA C-ACETYLTRANSFERASE"/>
    <property type="match status" value="1"/>
</dbReference>
<dbReference type="PANTHER" id="PTHR42870:SF1">
    <property type="entry name" value="NON-SPECIFIC LIPID-TRANSFER PROTEIN-LIKE 2"/>
    <property type="match status" value="1"/>
</dbReference>
<evidence type="ECO:0000259" key="2">
    <source>
        <dbReference type="Pfam" id="PF22691"/>
    </source>
</evidence>
<evidence type="ECO:0008006" key="5">
    <source>
        <dbReference type="Google" id="ProtNLM"/>
    </source>
</evidence>
<name>A0A1J5J1L4_9BACT</name>